<protein>
    <submittedName>
        <fullName evidence="1">Uncharacterized protein</fullName>
    </submittedName>
</protein>
<dbReference type="EMBL" id="PEYW01000018">
    <property type="protein sequence ID" value="PIS20908.1"/>
    <property type="molecule type" value="Genomic_DNA"/>
</dbReference>
<evidence type="ECO:0000313" key="1">
    <source>
        <dbReference type="EMBL" id="PIS20908.1"/>
    </source>
</evidence>
<proteinExistence type="predicted"/>
<dbReference type="AlphaFoldDB" id="A0A2H0X9Z2"/>
<sequence length="271" mass="30336">MKKKSVLIIVCAVIFLAVAITVTYRQLNPSRVNAPAVLVAPKNETLKNPDYLSFLLTEVAYETELEFSTIKDENLDWQLSNNIAFAIQGKAIESCQPIETVMAEEDQKTPKTLLREAFAIRGFVAVNKQTEESSGWKKEGLYCVIASPSRIGEKKPVDYPDMSCTSLECAELNSAELTTKGKTYEEIRKLFAKKYAISLNTISLGIQQEDLNHIRGAAAVDKRDGENSESEIFLAAKENNEWVLVFDGNGRINCAEMEKYDFPKEMVQDCV</sequence>
<dbReference type="Proteomes" id="UP000231414">
    <property type="component" value="Unassembled WGS sequence"/>
</dbReference>
<organism evidence="1 2">
    <name type="scientific">candidate division WWE3 bacterium CG08_land_8_20_14_0_20_43_13</name>
    <dbReference type="NCBI Taxonomy" id="1975087"/>
    <lineage>
        <taxon>Bacteria</taxon>
        <taxon>Katanobacteria</taxon>
    </lineage>
</organism>
<evidence type="ECO:0000313" key="2">
    <source>
        <dbReference type="Proteomes" id="UP000231414"/>
    </source>
</evidence>
<accession>A0A2H0X9Z2</accession>
<gene>
    <name evidence="1" type="ORF">COT52_01350</name>
</gene>
<reference evidence="2" key="1">
    <citation type="submission" date="2017-09" db="EMBL/GenBank/DDBJ databases">
        <title>Depth-based differentiation of microbial function through sediment-hosted aquifers and enrichment of novel symbionts in the deep terrestrial subsurface.</title>
        <authorList>
            <person name="Probst A.J."/>
            <person name="Ladd B."/>
            <person name="Jarett J.K."/>
            <person name="Geller-Mcgrath D.E."/>
            <person name="Sieber C.M.K."/>
            <person name="Emerson J.B."/>
            <person name="Anantharaman K."/>
            <person name="Thomas B.C."/>
            <person name="Malmstrom R."/>
            <person name="Stieglmeier M."/>
            <person name="Klingl A."/>
            <person name="Woyke T."/>
            <person name="Ryan C.M."/>
            <person name="Banfield J.F."/>
        </authorList>
    </citation>
    <scope>NUCLEOTIDE SEQUENCE [LARGE SCALE GENOMIC DNA]</scope>
</reference>
<comment type="caution">
    <text evidence="1">The sequence shown here is derived from an EMBL/GenBank/DDBJ whole genome shotgun (WGS) entry which is preliminary data.</text>
</comment>
<name>A0A2H0X9Z2_UNCKA</name>